<proteinExistence type="predicted"/>
<dbReference type="RefSeq" id="WP_173238334.1">
    <property type="nucleotide sequence ID" value="NZ_KU237244.1"/>
</dbReference>
<dbReference type="EMBL" id="KU237244">
    <property type="protein sequence ID" value="ALZ45840.1"/>
    <property type="molecule type" value="Genomic_DNA"/>
</dbReference>
<geneLocation type="plasmid" evidence="1">
    <name>pSH</name>
</geneLocation>
<protein>
    <submittedName>
        <fullName evidence="1">Uncharacterized protein</fullName>
    </submittedName>
</protein>
<dbReference type="AlphaFoldDB" id="A0A0X9L8W6"/>
<keyword evidence="1" id="KW-0614">Plasmid</keyword>
<evidence type="ECO:0000313" key="1">
    <source>
        <dbReference type="EMBL" id="ALZ45840.1"/>
    </source>
</evidence>
<reference evidence="1" key="1">
    <citation type="submission" date="2017-08" db="EMBL/GenBank/DDBJ databases">
        <title>Complete sequence of the plasmid of the isoproturon degrdaing bacteria Sphingomonas sp. strain SH.</title>
        <authorList>
            <person name="Devers-Lamrani M."/>
            <person name="Hussain S."/>
            <person name="Storck V."/>
            <person name="Martin-Laurent F."/>
        </authorList>
    </citation>
    <scope>NUCLEOTIDE SEQUENCE</scope>
    <source>
        <strain evidence="1">SH</strain>
        <plasmid evidence="1">pSH</plasmid>
    </source>
</reference>
<organism evidence="1">
    <name type="scientific">Sphingomonas sp. SH</name>
    <dbReference type="NCBI Taxonomy" id="849864"/>
    <lineage>
        <taxon>Bacteria</taxon>
        <taxon>Pseudomonadati</taxon>
        <taxon>Pseudomonadota</taxon>
        <taxon>Alphaproteobacteria</taxon>
        <taxon>Sphingomonadales</taxon>
        <taxon>Sphingomonadaceae</taxon>
        <taxon>Sphingomonas</taxon>
    </lineage>
</organism>
<name>A0A0X9L8W6_9SPHN</name>
<accession>A0A0X9L8W6</accession>
<sequence length="91" mass="10026">MTHIRILHRDTAGKVFDGGVDFGPEDFAGQVPAIGDMILNPGVPVGKKRDDPRNREIWTVVGRVFNSRDNKDYVSLIVESRDGTLADDAFA</sequence>